<proteinExistence type="predicted"/>
<evidence type="ECO:0000313" key="2">
    <source>
        <dbReference type="WBParaSite" id="JU765_v2.g18359.t1"/>
    </source>
</evidence>
<accession>A0AC34QQJ2</accession>
<sequence length="334" mass="37543">MTTVTLIFDLTAVDVAARFGSNPEQFRQDLKRYFKEIGLVTCYFNALSSFNRVISLGAEPAVEQKLKLLGISDSPETYLDLGTQHVTKMAAIIAKESLQLASMPSKSRKTMGFEYAQQLQRGLCFIKRMRLMKTMEKMSSKTIVINFSKDLSEQTTELMTLFFTYQTFHEKIDVLDLSGKINPTLQQGCDITGGRYFPLDKYPRSLLGCIARNFSISDVNLSLFPSISESEIDYRFPCRCHNKLVDLGYICASCLSVHCRPAVKCCGCGANFVPKIDSIDELILRQPSDVLTGQKLLIKRRNDGDEEVRQRLAVLPAKKQKEKNGLPVPMSSEA</sequence>
<evidence type="ECO:0000313" key="1">
    <source>
        <dbReference type="Proteomes" id="UP000887576"/>
    </source>
</evidence>
<dbReference type="WBParaSite" id="JU765_v2.g18359.t1">
    <property type="protein sequence ID" value="JU765_v2.g18359.t1"/>
    <property type="gene ID" value="JU765_v2.g18359"/>
</dbReference>
<name>A0AC34QQJ2_9BILA</name>
<dbReference type="Proteomes" id="UP000887576">
    <property type="component" value="Unplaced"/>
</dbReference>
<protein>
    <submittedName>
        <fullName evidence="2">General transcription factor IIH subunit 3</fullName>
    </submittedName>
</protein>
<organism evidence="1 2">
    <name type="scientific">Panagrolaimus sp. JU765</name>
    <dbReference type="NCBI Taxonomy" id="591449"/>
    <lineage>
        <taxon>Eukaryota</taxon>
        <taxon>Metazoa</taxon>
        <taxon>Ecdysozoa</taxon>
        <taxon>Nematoda</taxon>
        <taxon>Chromadorea</taxon>
        <taxon>Rhabditida</taxon>
        <taxon>Tylenchina</taxon>
        <taxon>Panagrolaimomorpha</taxon>
        <taxon>Panagrolaimoidea</taxon>
        <taxon>Panagrolaimidae</taxon>
        <taxon>Panagrolaimus</taxon>
    </lineage>
</organism>
<reference evidence="2" key="1">
    <citation type="submission" date="2022-11" db="UniProtKB">
        <authorList>
            <consortium name="WormBaseParasite"/>
        </authorList>
    </citation>
    <scope>IDENTIFICATION</scope>
</reference>